<dbReference type="Proteomes" id="UP001333710">
    <property type="component" value="Chromosome"/>
</dbReference>
<dbReference type="InterPro" id="IPR019888">
    <property type="entry name" value="Tscrpt_reg_AsnC-like"/>
</dbReference>
<evidence type="ECO:0000256" key="2">
    <source>
        <dbReference type="ARBA" id="ARBA00023125"/>
    </source>
</evidence>
<gene>
    <name evidence="5" type="ORF">MACH26_41680</name>
</gene>
<keyword evidence="1" id="KW-0805">Transcription regulation</keyword>
<dbReference type="Pfam" id="PF13412">
    <property type="entry name" value="HTH_24"/>
    <property type="match status" value="1"/>
</dbReference>
<keyword evidence="6" id="KW-1185">Reference proteome</keyword>
<dbReference type="CDD" id="cd00090">
    <property type="entry name" value="HTH_ARSR"/>
    <property type="match status" value="1"/>
</dbReference>
<dbReference type="PRINTS" id="PR00033">
    <property type="entry name" value="HTHASNC"/>
</dbReference>
<dbReference type="PANTHER" id="PTHR30154:SF34">
    <property type="entry name" value="TRANSCRIPTIONAL REGULATOR AZLB"/>
    <property type="match status" value="1"/>
</dbReference>
<dbReference type="EMBL" id="AP027272">
    <property type="protein sequence ID" value="BDX08647.1"/>
    <property type="molecule type" value="Genomic_DNA"/>
</dbReference>
<dbReference type="KEGG" id="pmaw:MACH26_41680"/>
<dbReference type="PANTHER" id="PTHR30154">
    <property type="entry name" value="LEUCINE-RESPONSIVE REGULATORY PROTEIN"/>
    <property type="match status" value="1"/>
</dbReference>
<dbReference type="RefSeq" id="WP_338294711.1">
    <property type="nucleotide sequence ID" value="NZ_AP027272.1"/>
</dbReference>
<dbReference type="PROSITE" id="PS00519">
    <property type="entry name" value="HTH_ASNC_1"/>
    <property type="match status" value="1"/>
</dbReference>
<keyword evidence="2" id="KW-0238">DNA-binding</keyword>
<dbReference type="SUPFAM" id="SSF54909">
    <property type="entry name" value="Dimeric alpha+beta barrel"/>
    <property type="match status" value="1"/>
</dbReference>
<dbReference type="GO" id="GO:0043200">
    <property type="term" value="P:response to amino acid"/>
    <property type="evidence" value="ECO:0007669"/>
    <property type="project" value="TreeGrafter"/>
</dbReference>
<dbReference type="Gene3D" id="1.10.10.10">
    <property type="entry name" value="Winged helix-like DNA-binding domain superfamily/Winged helix DNA-binding domain"/>
    <property type="match status" value="1"/>
</dbReference>
<evidence type="ECO:0000256" key="1">
    <source>
        <dbReference type="ARBA" id="ARBA00023015"/>
    </source>
</evidence>
<dbReference type="GO" id="GO:0005829">
    <property type="term" value="C:cytosol"/>
    <property type="evidence" value="ECO:0007669"/>
    <property type="project" value="TreeGrafter"/>
</dbReference>
<evidence type="ECO:0000256" key="3">
    <source>
        <dbReference type="ARBA" id="ARBA00023163"/>
    </source>
</evidence>
<dbReference type="InterPro" id="IPR036390">
    <property type="entry name" value="WH_DNA-bd_sf"/>
</dbReference>
<dbReference type="GO" id="GO:0043565">
    <property type="term" value="F:sequence-specific DNA binding"/>
    <property type="evidence" value="ECO:0007669"/>
    <property type="project" value="InterPro"/>
</dbReference>
<name>A0AA48HS68_9ALTE</name>
<dbReference type="SUPFAM" id="SSF46785">
    <property type="entry name" value="Winged helix' DNA-binding domain"/>
    <property type="match status" value="1"/>
</dbReference>
<dbReference type="InterPro" id="IPR019887">
    <property type="entry name" value="Tscrpt_reg_AsnC/Lrp_C"/>
</dbReference>
<sequence>MAKKNIKLDAINKRILATIHKQADLSNQELAELVGLSPSACFQRTKALKEAGYFFNFHTEMDLERICEHMLAYVEVKLHSNTPQARKPFEQAIQDIPEFMDCLRVEGEFHYMMFSCFPNIQALNQVCDDIARNSKLEVKEIKVKTILERTKWYLGYPLEKLKWLE</sequence>
<keyword evidence="3" id="KW-0804">Transcription</keyword>
<organism evidence="5 6">
    <name type="scientific">Planctobacterium marinum</name>
    <dbReference type="NCBI Taxonomy" id="1631968"/>
    <lineage>
        <taxon>Bacteria</taxon>
        <taxon>Pseudomonadati</taxon>
        <taxon>Pseudomonadota</taxon>
        <taxon>Gammaproteobacteria</taxon>
        <taxon>Alteromonadales</taxon>
        <taxon>Alteromonadaceae</taxon>
        <taxon>Planctobacterium</taxon>
    </lineage>
</organism>
<reference evidence="5" key="1">
    <citation type="submission" date="2023-01" db="EMBL/GenBank/DDBJ databases">
        <title>Complete genome sequence of Planctobacterium marinum strain Dej080120_11.</title>
        <authorList>
            <person name="Ueki S."/>
            <person name="Maruyama F."/>
        </authorList>
    </citation>
    <scope>NUCLEOTIDE SEQUENCE</scope>
    <source>
        <strain evidence="5">Dej080120_11</strain>
    </source>
</reference>
<proteinExistence type="predicted"/>
<dbReference type="InterPro" id="IPR000485">
    <property type="entry name" value="AsnC-type_HTH_dom"/>
</dbReference>
<evidence type="ECO:0000313" key="6">
    <source>
        <dbReference type="Proteomes" id="UP001333710"/>
    </source>
</evidence>
<dbReference type="InterPro" id="IPR011991">
    <property type="entry name" value="ArsR-like_HTH"/>
</dbReference>
<dbReference type="Pfam" id="PF01037">
    <property type="entry name" value="AsnC_trans_reg"/>
    <property type="match status" value="1"/>
</dbReference>
<evidence type="ECO:0000259" key="4">
    <source>
        <dbReference type="Pfam" id="PF01037"/>
    </source>
</evidence>
<dbReference type="InterPro" id="IPR036388">
    <property type="entry name" value="WH-like_DNA-bd_sf"/>
</dbReference>
<dbReference type="GO" id="GO:0006355">
    <property type="term" value="P:regulation of DNA-templated transcription"/>
    <property type="evidence" value="ECO:0007669"/>
    <property type="project" value="UniProtKB-ARBA"/>
</dbReference>
<evidence type="ECO:0000313" key="5">
    <source>
        <dbReference type="EMBL" id="BDX08647.1"/>
    </source>
</evidence>
<dbReference type="SMART" id="SM00344">
    <property type="entry name" value="HTH_ASNC"/>
    <property type="match status" value="1"/>
</dbReference>
<protein>
    <submittedName>
        <fullName evidence="5">Lrp-family transcriptional regulator</fullName>
    </submittedName>
</protein>
<accession>A0AA48HS68</accession>
<feature type="domain" description="Transcription regulator AsnC/Lrp ligand binding" evidence="4">
    <location>
        <begin position="74"/>
        <end position="135"/>
    </location>
</feature>
<dbReference type="InterPro" id="IPR011008">
    <property type="entry name" value="Dimeric_a/b-barrel"/>
</dbReference>
<dbReference type="InterPro" id="IPR019885">
    <property type="entry name" value="Tscrpt_reg_HTH_AsnC-type_CS"/>
</dbReference>
<dbReference type="AlphaFoldDB" id="A0AA48HS68"/>
<dbReference type="Gene3D" id="3.30.70.920">
    <property type="match status" value="1"/>
</dbReference>